<sequence>MSRQELADLVNAWVHERLGRVACLTANYIGKLERGLVSWPNADYRAALRDVLGACADRDLGFRRPRRHAPGAITVADVDRKDFLRAALGTALSVPLADLLASTEPPTVPAVVTPADVQEIRTIAGLFTTWDHTYGGSLVREAVNAQLRQAVALLDKARCPARLHDDLHAAVGVLGHAAGFMAFDAYAHNDARRMFRLALACAEEADDWHLRAKVLSSMARQAIWCGDPDTGMTLVELALVRSDRLTPAERAMLLSARARALAKLGRFQVTVNTVGLADEEFARVRPEEEAPWMRYYDAAQHSGDTGHALFDIALQERCSDEASRRLTAAVHGHSPVYVRSRAISGIKLATLTMATGDPDEAATIGGHAVRDAGTVRSRRAADDLRELYRMTASHQRRDSVAELRGHIKEAVRA</sequence>
<evidence type="ECO:0000313" key="2">
    <source>
        <dbReference type="Proteomes" id="UP000253094"/>
    </source>
</evidence>
<organism evidence="1 2">
    <name type="scientific">Sphaerisporangium album</name>
    <dbReference type="NCBI Taxonomy" id="509200"/>
    <lineage>
        <taxon>Bacteria</taxon>
        <taxon>Bacillati</taxon>
        <taxon>Actinomycetota</taxon>
        <taxon>Actinomycetes</taxon>
        <taxon>Streptosporangiales</taxon>
        <taxon>Streptosporangiaceae</taxon>
        <taxon>Sphaerisporangium</taxon>
    </lineage>
</organism>
<evidence type="ECO:0000313" key="1">
    <source>
        <dbReference type="EMBL" id="RCG22489.1"/>
    </source>
</evidence>
<comment type="caution">
    <text evidence="1">The sequence shown here is derived from an EMBL/GenBank/DDBJ whole genome shotgun (WGS) entry which is preliminary data.</text>
</comment>
<proteinExistence type="predicted"/>
<protein>
    <submittedName>
        <fullName evidence="1">XRE family transcriptional regulator</fullName>
    </submittedName>
</protein>
<dbReference type="AlphaFoldDB" id="A0A367EXS2"/>
<gene>
    <name evidence="1" type="ORF">DQ384_35705</name>
</gene>
<accession>A0A367EXS2</accession>
<dbReference type="Proteomes" id="UP000253094">
    <property type="component" value="Unassembled WGS sequence"/>
</dbReference>
<keyword evidence="2" id="KW-1185">Reference proteome</keyword>
<dbReference type="EMBL" id="QOIL01000028">
    <property type="protein sequence ID" value="RCG22489.1"/>
    <property type="molecule type" value="Genomic_DNA"/>
</dbReference>
<reference evidence="1 2" key="1">
    <citation type="submission" date="2018-06" db="EMBL/GenBank/DDBJ databases">
        <title>Sphaerisporangium craniellae sp. nov., isolated from a marine sponge in the South China Sea.</title>
        <authorList>
            <person name="Li L."/>
        </authorList>
    </citation>
    <scope>NUCLEOTIDE SEQUENCE [LARGE SCALE GENOMIC DNA]</scope>
    <source>
        <strain evidence="1 2">CCTCC AA 208026</strain>
    </source>
</reference>
<dbReference type="OrthoDB" id="3213425at2"/>
<name>A0A367EXS2_9ACTN</name>